<gene>
    <name evidence="1" type="ORF">DP939_25500</name>
</gene>
<sequence>MVVGVLAPYSLRGITPLTGEPLEEYARFDRPGYRAAMNFHFADGILTTETRVQPTDPRSSRIFRLYWLIVRPFSGLTRRAMLRGIQKRALAS</sequence>
<dbReference type="AlphaFoldDB" id="A0A366LU60"/>
<reference evidence="1 2" key="1">
    <citation type="submission" date="2018-06" db="EMBL/GenBank/DDBJ databases">
        <title>Sphaerisporangium craniellae sp. nov., isolated from a marine sponge in the South China Sea.</title>
        <authorList>
            <person name="Li L."/>
        </authorList>
    </citation>
    <scope>NUCLEOTIDE SEQUENCE [LARGE SCALE GENOMIC DNA]</scope>
    <source>
        <strain evidence="1 2">LHW63015</strain>
    </source>
</reference>
<name>A0A366LU60_9ACTN</name>
<proteinExistence type="predicted"/>
<keyword evidence="2" id="KW-1185">Reference proteome</keyword>
<comment type="caution">
    <text evidence="1">The sequence shown here is derived from an EMBL/GenBank/DDBJ whole genome shotgun (WGS) entry which is preliminary data.</text>
</comment>
<evidence type="ECO:0000313" key="2">
    <source>
        <dbReference type="Proteomes" id="UP000253303"/>
    </source>
</evidence>
<evidence type="ECO:0000313" key="1">
    <source>
        <dbReference type="EMBL" id="RBQ17297.1"/>
    </source>
</evidence>
<organism evidence="1 2">
    <name type="scientific">Spongiactinospora rosea</name>
    <dbReference type="NCBI Taxonomy" id="2248750"/>
    <lineage>
        <taxon>Bacteria</taxon>
        <taxon>Bacillati</taxon>
        <taxon>Actinomycetota</taxon>
        <taxon>Actinomycetes</taxon>
        <taxon>Streptosporangiales</taxon>
        <taxon>Streptosporangiaceae</taxon>
        <taxon>Spongiactinospora</taxon>
    </lineage>
</organism>
<evidence type="ECO:0008006" key="3">
    <source>
        <dbReference type="Google" id="ProtNLM"/>
    </source>
</evidence>
<protein>
    <recommendedName>
        <fullName evidence="3">DUF2867 domain-containing protein</fullName>
    </recommendedName>
</protein>
<dbReference type="Proteomes" id="UP000253303">
    <property type="component" value="Unassembled WGS sequence"/>
</dbReference>
<dbReference type="EMBL" id="QMEY01000012">
    <property type="protein sequence ID" value="RBQ17297.1"/>
    <property type="molecule type" value="Genomic_DNA"/>
</dbReference>
<accession>A0A366LU60</accession>